<accession>A0ABT9RKN0</accession>
<dbReference type="Proteomes" id="UP001230426">
    <property type="component" value="Unassembled WGS sequence"/>
</dbReference>
<organism evidence="1 2">
    <name type="scientific">Streptosporangium brasiliense</name>
    <dbReference type="NCBI Taxonomy" id="47480"/>
    <lineage>
        <taxon>Bacteria</taxon>
        <taxon>Bacillati</taxon>
        <taxon>Actinomycetota</taxon>
        <taxon>Actinomycetes</taxon>
        <taxon>Streptosporangiales</taxon>
        <taxon>Streptosporangiaceae</taxon>
        <taxon>Streptosporangium</taxon>
    </lineage>
</organism>
<evidence type="ECO:0000313" key="1">
    <source>
        <dbReference type="EMBL" id="MDP9869849.1"/>
    </source>
</evidence>
<comment type="caution">
    <text evidence="1">The sequence shown here is derived from an EMBL/GenBank/DDBJ whole genome shotgun (WGS) entry which is preliminary data.</text>
</comment>
<keyword evidence="2" id="KW-1185">Reference proteome</keyword>
<evidence type="ECO:0000313" key="2">
    <source>
        <dbReference type="Proteomes" id="UP001230426"/>
    </source>
</evidence>
<proteinExistence type="predicted"/>
<dbReference type="RefSeq" id="WP_306874254.1">
    <property type="nucleotide sequence ID" value="NZ_JAUSRB010000002.1"/>
</dbReference>
<dbReference type="EMBL" id="JAUSRB010000002">
    <property type="protein sequence ID" value="MDP9869849.1"/>
    <property type="molecule type" value="Genomic_DNA"/>
</dbReference>
<name>A0ABT9RKN0_9ACTN</name>
<gene>
    <name evidence="1" type="ORF">J2S55_009115</name>
</gene>
<protein>
    <submittedName>
        <fullName evidence="1">Uncharacterized protein</fullName>
    </submittedName>
</protein>
<sequence length="43" mass="4570">MASLDLLGEEGVERGYAEAANLGDLDIEQEVRLGLALLEPVLS</sequence>
<reference evidence="1 2" key="1">
    <citation type="submission" date="2023-07" db="EMBL/GenBank/DDBJ databases">
        <title>Sequencing the genomes of 1000 actinobacteria strains.</title>
        <authorList>
            <person name="Klenk H.-P."/>
        </authorList>
    </citation>
    <scope>NUCLEOTIDE SEQUENCE [LARGE SCALE GENOMIC DNA]</scope>
    <source>
        <strain evidence="1 2">DSM 44109</strain>
    </source>
</reference>